<evidence type="ECO:0000256" key="1">
    <source>
        <dbReference type="SAM" id="MobiDB-lite"/>
    </source>
</evidence>
<evidence type="ECO:0000313" key="4">
    <source>
        <dbReference type="Proteomes" id="UP000184267"/>
    </source>
</evidence>
<proteinExistence type="predicted"/>
<dbReference type="Gene3D" id="2.30.29.30">
    <property type="entry name" value="Pleckstrin-homology domain (PH domain)/Phosphotyrosine-binding domain (PTB)"/>
    <property type="match status" value="1"/>
</dbReference>
<reference evidence="3 4" key="1">
    <citation type="submission" date="2016-10" db="EMBL/GenBank/DDBJ databases">
        <title>Genome sequence of the basidiomycete white-rot fungus Trametes pubescens.</title>
        <authorList>
            <person name="Makela M.R."/>
            <person name="Granchi Z."/>
            <person name="Peng M."/>
            <person name="De Vries R.P."/>
            <person name="Grigoriev I."/>
            <person name="Riley R."/>
            <person name="Hilden K."/>
        </authorList>
    </citation>
    <scope>NUCLEOTIDE SEQUENCE [LARGE SCALE GENOMIC DNA]</scope>
    <source>
        <strain evidence="3 4">FBCC735</strain>
    </source>
</reference>
<dbReference type="Pfam" id="PF00169">
    <property type="entry name" value="PH"/>
    <property type="match status" value="1"/>
</dbReference>
<evidence type="ECO:0000313" key="3">
    <source>
        <dbReference type="EMBL" id="OJT09637.1"/>
    </source>
</evidence>
<dbReference type="OMA" id="REWQEGF"/>
<dbReference type="SUPFAM" id="SSF50729">
    <property type="entry name" value="PH domain-like"/>
    <property type="match status" value="1"/>
</dbReference>
<dbReference type="EMBL" id="MNAD01000894">
    <property type="protein sequence ID" value="OJT09637.1"/>
    <property type="molecule type" value="Genomic_DNA"/>
</dbReference>
<dbReference type="AlphaFoldDB" id="A0A1M2VPW4"/>
<dbReference type="STRING" id="154538.A0A1M2VPW4"/>
<keyword evidence="4" id="KW-1185">Reference proteome</keyword>
<dbReference type="PROSITE" id="PS50003">
    <property type="entry name" value="PH_DOMAIN"/>
    <property type="match status" value="1"/>
</dbReference>
<name>A0A1M2VPW4_TRAPU</name>
<evidence type="ECO:0000259" key="2">
    <source>
        <dbReference type="PROSITE" id="PS50003"/>
    </source>
</evidence>
<feature type="compositionally biased region" description="Basic and acidic residues" evidence="1">
    <location>
        <begin position="158"/>
        <end position="184"/>
    </location>
</feature>
<feature type="region of interest" description="Disordered" evidence="1">
    <location>
        <begin position="100"/>
        <end position="184"/>
    </location>
</feature>
<dbReference type="InterPro" id="IPR011993">
    <property type="entry name" value="PH-like_dom_sf"/>
</dbReference>
<dbReference type="InterPro" id="IPR001849">
    <property type="entry name" value="PH_domain"/>
</dbReference>
<dbReference type="SMART" id="SM00233">
    <property type="entry name" value="PH"/>
    <property type="match status" value="1"/>
</dbReference>
<dbReference type="OrthoDB" id="2123378at2759"/>
<dbReference type="Proteomes" id="UP000184267">
    <property type="component" value="Unassembled WGS sequence"/>
</dbReference>
<protein>
    <submittedName>
        <fullName evidence="3">Reticulocyte-binding protein 2-like protein</fullName>
    </submittedName>
</protein>
<feature type="compositionally biased region" description="Pro residues" evidence="1">
    <location>
        <begin position="113"/>
        <end position="125"/>
    </location>
</feature>
<feature type="domain" description="PH" evidence="2">
    <location>
        <begin position="304"/>
        <end position="355"/>
    </location>
</feature>
<comment type="caution">
    <text evidence="3">The sequence shown here is derived from an EMBL/GenBank/DDBJ whole genome shotgun (WGS) entry which is preliminary data.</text>
</comment>
<organism evidence="3 4">
    <name type="scientific">Trametes pubescens</name>
    <name type="common">White-rot fungus</name>
    <dbReference type="NCBI Taxonomy" id="154538"/>
    <lineage>
        <taxon>Eukaryota</taxon>
        <taxon>Fungi</taxon>
        <taxon>Dikarya</taxon>
        <taxon>Basidiomycota</taxon>
        <taxon>Agaricomycotina</taxon>
        <taxon>Agaricomycetes</taxon>
        <taxon>Polyporales</taxon>
        <taxon>Polyporaceae</taxon>
        <taxon>Trametes</taxon>
    </lineage>
</organism>
<accession>A0A1M2VPW4</accession>
<gene>
    <name evidence="3" type="ORF">TRAPUB_13890</name>
</gene>
<sequence length="422" mass="48918">MSAKKLRSKFDQVRNFLPIKRMRSPTGAGHNEKALQPIDPNATHTPPPPPPPKDYGEWDDVRHALDAVSAPGERSPLIRTESPTPHVIFLARPMKRTSYSKLPLTPDEMGVLPPTPPSPTVPPKPARARTASSRIPVAAGRVPPVGRRVATISSPEEADMKRREAQRRKEHEEQEAIREEAQRQARLKREKEQLLKQYAEEEAARKASLEEELRRAAEERRRREAIEKEAEALQKMLAAERKRQERERRREETEKLQRFREELAQRNQAHGMERTEWLERVTRERKQLAIRLGGKKFKTERGLTVLLTGWVTVQSEDCLSWKRRYFQLREDELALFKEAEDNSQPLETIPLARIQRIREWEEGFEELEPVTNSFALEIKGEHDARCMYTDNADDKVREDKGICRRDPTLTVRDIGKSARVVE</sequence>
<feature type="region of interest" description="Disordered" evidence="1">
    <location>
        <begin position="16"/>
        <end position="58"/>
    </location>
</feature>